<dbReference type="AlphaFoldDB" id="A0ABD0KJ08"/>
<sequence length="404" mass="46046">MDKADGKNAVPHFKDGPPAQPISGPPVQYSFIAGGKTSDVLFPVIKEYHRCGRRLLILKKKPLSEYYVGIFREPSANEDRGEWTLGNTRLWLHGQLRSQPPPLQPAKMRKEEKRKMWVTDPLCLADAIAQNFQGGEQIVCISMTTEQLSYSRKAIPEGAKVIPGHTKTVWCPHDEQLPFDGKKNRDAVMVEVFFERPLRGPRERFVYNLATVPVTIMHDDRYLGLSSIFCDWSGHFNQYLNKGWKLVDIFVDFRRPPEDVESLVMNQFQYTYGSGDDEVTVKTREPINTDTLWLFEKPASREHDPTPVYEGQIVSFAFDAPSGGRNPTVYWDNVIRDMGQRGWELACFVERSSSHPGESHLKFYSLLFFQRLLPPPQYTDLDPSAAGGRGADVFLPKYSEKTAL</sequence>
<gene>
    <name evidence="2" type="ORF">BaRGS_00021794</name>
</gene>
<comment type="caution">
    <text evidence="2">The sequence shown here is derived from an EMBL/GenBank/DDBJ whole genome shotgun (WGS) entry which is preliminary data.</text>
</comment>
<name>A0ABD0KJ08_9CAEN</name>
<reference evidence="2 3" key="1">
    <citation type="journal article" date="2023" name="Sci. Data">
        <title>Genome assembly of the Korean intertidal mud-creeper Batillaria attramentaria.</title>
        <authorList>
            <person name="Patra A.K."/>
            <person name="Ho P.T."/>
            <person name="Jun S."/>
            <person name="Lee S.J."/>
            <person name="Kim Y."/>
            <person name="Won Y.J."/>
        </authorList>
    </citation>
    <scope>NUCLEOTIDE SEQUENCE [LARGE SCALE GENOMIC DNA]</scope>
    <source>
        <strain evidence="2">Wonlab-2016</strain>
    </source>
</reference>
<dbReference type="EMBL" id="JACVVK020000171">
    <property type="protein sequence ID" value="KAK7486978.1"/>
    <property type="molecule type" value="Genomic_DNA"/>
</dbReference>
<proteinExistence type="predicted"/>
<dbReference type="Proteomes" id="UP001519460">
    <property type="component" value="Unassembled WGS sequence"/>
</dbReference>
<keyword evidence="3" id="KW-1185">Reference proteome</keyword>
<accession>A0ABD0KJ08</accession>
<protein>
    <submittedName>
        <fullName evidence="2">Uncharacterized protein</fullName>
    </submittedName>
</protein>
<feature type="region of interest" description="Disordered" evidence="1">
    <location>
        <begin position="1"/>
        <end position="22"/>
    </location>
</feature>
<evidence type="ECO:0000256" key="1">
    <source>
        <dbReference type="SAM" id="MobiDB-lite"/>
    </source>
</evidence>
<evidence type="ECO:0000313" key="2">
    <source>
        <dbReference type="EMBL" id="KAK7486978.1"/>
    </source>
</evidence>
<organism evidence="2 3">
    <name type="scientific">Batillaria attramentaria</name>
    <dbReference type="NCBI Taxonomy" id="370345"/>
    <lineage>
        <taxon>Eukaryota</taxon>
        <taxon>Metazoa</taxon>
        <taxon>Spiralia</taxon>
        <taxon>Lophotrochozoa</taxon>
        <taxon>Mollusca</taxon>
        <taxon>Gastropoda</taxon>
        <taxon>Caenogastropoda</taxon>
        <taxon>Sorbeoconcha</taxon>
        <taxon>Cerithioidea</taxon>
        <taxon>Batillariidae</taxon>
        <taxon>Batillaria</taxon>
    </lineage>
</organism>
<evidence type="ECO:0000313" key="3">
    <source>
        <dbReference type="Proteomes" id="UP001519460"/>
    </source>
</evidence>